<dbReference type="InterPro" id="IPR036291">
    <property type="entry name" value="NAD(P)-bd_dom_sf"/>
</dbReference>
<dbReference type="GO" id="GO:0051287">
    <property type="term" value="F:NAD binding"/>
    <property type="evidence" value="ECO:0007669"/>
    <property type="project" value="InterPro"/>
</dbReference>
<evidence type="ECO:0000256" key="3">
    <source>
        <dbReference type="ARBA" id="ARBA00023027"/>
    </source>
</evidence>
<dbReference type="GO" id="GO:0016616">
    <property type="term" value="F:oxidoreductase activity, acting on the CH-OH group of donors, NAD or NADP as acceptor"/>
    <property type="evidence" value="ECO:0007669"/>
    <property type="project" value="InterPro"/>
</dbReference>
<dbReference type="RefSeq" id="WP_096526683.1">
    <property type="nucleotide sequence ID" value="NZ_AP014836.1"/>
</dbReference>
<dbReference type="PANTHER" id="PTHR43761:SF1">
    <property type="entry name" value="D-ISOMER SPECIFIC 2-HYDROXYACID DEHYDROGENASE CATALYTIC DOMAIN-CONTAINING PROTEIN-RELATED"/>
    <property type="match status" value="1"/>
</dbReference>
<dbReference type="FunFam" id="3.40.50.720:FF:000203">
    <property type="entry name" value="D-3-phosphoglycerate dehydrogenase (SerA)"/>
    <property type="match status" value="1"/>
</dbReference>
<proteinExistence type="inferred from homology"/>
<keyword evidence="3" id="KW-0520">NAD</keyword>
<dbReference type="PANTHER" id="PTHR43761">
    <property type="entry name" value="D-ISOMER SPECIFIC 2-HYDROXYACID DEHYDROGENASE FAMILY PROTEIN (AFU_ORTHOLOGUE AFUA_1G13630)"/>
    <property type="match status" value="1"/>
</dbReference>
<dbReference type="Gene3D" id="3.40.50.720">
    <property type="entry name" value="NAD(P)-binding Rossmann-like Domain"/>
    <property type="match status" value="2"/>
</dbReference>
<dbReference type="InterPro" id="IPR050418">
    <property type="entry name" value="D-iso_2-hydroxyacid_DH_PdxB"/>
</dbReference>
<evidence type="ECO:0000313" key="7">
    <source>
        <dbReference type="EMBL" id="BAW80101.1"/>
    </source>
</evidence>
<evidence type="ECO:0000259" key="6">
    <source>
        <dbReference type="Pfam" id="PF02826"/>
    </source>
</evidence>
<evidence type="ECO:0000313" key="8">
    <source>
        <dbReference type="Proteomes" id="UP000243679"/>
    </source>
</evidence>
<evidence type="ECO:0000259" key="5">
    <source>
        <dbReference type="Pfam" id="PF00389"/>
    </source>
</evidence>
<evidence type="ECO:0000256" key="4">
    <source>
        <dbReference type="RuleBase" id="RU003719"/>
    </source>
</evidence>
<evidence type="ECO:0000256" key="1">
    <source>
        <dbReference type="ARBA" id="ARBA00005854"/>
    </source>
</evidence>
<dbReference type="EMBL" id="AP014836">
    <property type="protein sequence ID" value="BAW80101.1"/>
    <property type="molecule type" value="Genomic_DNA"/>
</dbReference>
<dbReference type="InterPro" id="IPR006140">
    <property type="entry name" value="D-isomer_DH_NAD-bd"/>
</dbReference>
<dbReference type="InterPro" id="IPR029753">
    <property type="entry name" value="D-isomer_DH_CS"/>
</dbReference>
<reference evidence="7 8" key="1">
    <citation type="journal article" date="2017" name="ISME J.">
        <title>An acid-tolerant ammonia-oxidizing ?-proteobacterium from soil.</title>
        <authorList>
            <person name="Hayatsu M."/>
            <person name="Tago K."/>
            <person name="Uchiyama I."/>
            <person name="Toyoda A."/>
            <person name="Wang Y."/>
            <person name="Shimomura Y."/>
            <person name="Okubo T."/>
            <person name="Kurisu F."/>
            <person name="Hirono Y."/>
            <person name="Nonaka K."/>
            <person name="Akiyama H."/>
            <person name="Itoh T."/>
            <person name="Takami H."/>
        </authorList>
    </citation>
    <scope>NUCLEOTIDE SEQUENCE [LARGE SCALE GENOMIC DNA]</scope>
    <source>
        <strain evidence="7 8">TAO100</strain>
    </source>
</reference>
<dbReference type="SUPFAM" id="SSF52283">
    <property type="entry name" value="Formate/glycerate dehydrogenase catalytic domain-like"/>
    <property type="match status" value="1"/>
</dbReference>
<dbReference type="Pfam" id="PF02826">
    <property type="entry name" value="2-Hacid_dh_C"/>
    <property type="match status" value="1"/>
</dbReference>
<dbReference type="Proteomes" id="UP000243679">
    <property type="component" value="Chromosome"/>
</dbReference>
<dbReference type="CDD" id="cd12162">
    <property type="entry name" value="2-Hacid_dh_4"/>
    <property type="match status" value="1"/>
</dbReference>
<gene>
    <name evidence="7" type="ORF">TAO_0731</name>
</gene>
<name>A0A1Q2SLU9_9GAMM</name>
<comment type="similarity">
    <text evidence="1 4">Belongs to the D-isomer specific 2-hydroxyacid dehydrogenase family.</text>
</comment>
<accession>A0A1Q2SLU9</accession>
<feature type="domain" description="D-isomer specific 2-hydroxyacid dehydrogenase NAD-binding" evidence="6">
    <location>
        <begin position="109"/>
        <end position="287"/>
    </location>
</feature>
<protein>
    <submittedName>
        <fullName evidence="7">D-isomer specific 2-hydroxyacid dehydrogenase NAD-binding protein</fullName>
    </submittedName>
</protein>
<keyword evidence="8" id="KW-1185">Reference proteome</keyword>
<dbReference type="NCBIfam" id="NF005069">
    <property type="entry name" value="PRK06487.1"/>
    <property type="match status" value="1"/>
</dbReference>
<dbReference type="PROSITE" id="PS00671">
    <property type="entry name" value="D_2_HYDROXYACID_DH_3"/>
    <property type="match status" value="1"/>
</dbReference>
<dbReference type="InterPro" id="IPR006139">
    <property type="entry name" value="D-isomer_2_OHA_DH_cat_dom"/>
</dbReference>
<evidence type="ECO:0000256" key="2">
    <source>
        <dbReference type="ARBA" id="ARBA00023002"/>
    </source>
</evidence>
<feature type="domain" description="D-isomer specific 2-hydroxyacid dehydrogenase catalytic" evidence="5">
    <location>
        <begin position="12"/>
        <end position="315"/>
    </location>
</feature>
<organism evidence="7 8">
    <name type="scientific">Candidatus Nitrosoglobus terrae</name>
    <dbReference type="NCBI Taxonomy" id="1630141"/>
    <lineage>
        <taxon>Bacteria</taxon>
        <taxon>Pseudomonadati</taxon>
        <taxon>Pseudomonadota</taxon>
        <taxon>Gammaproteobacteria</taxon>
        <taxon>Chromatiales</taxon>
        <taxon>Chromatiaceae</taxon>
        <taxon>Candidatus Nitrosoglobus</taxon>
    </lineage>
</organism>
<dbReference type="Pfam" id="PF00389">
    <property type="entry name" value="2-Hacid_dh"/>
    <property type="match status" value="1"/>
</dbReference>
<dbReference type="OrthoDB" id="9805416at2"/>
<sequence length="318" mass="34208">MLAVFLDRDTLHPNDIDFLPLEAAIHPWVYYGNSSSDSEILDRIQNATVVVTNKAILTGSVIQQASQLQLICIAATGTNNVDLETAHRLGIAVCNVRGYCTASVVEHVFALILSLTRNLTATTQAITTGIWQRSPYFTVPDFPCRELSGKTIGIIGYGDLGRAVARIATAFGMTILVSQRANTPSRPGRIPLKDLLSLVDVLSVHCPLTQETTGLIGREELALMRPNALLINTARGGIVDEQALADALCAGQLGGAGIDVLSQEPPHQGNPLFAPNIPNLILTPHVAWSSHEARQYLVLQVAKNIHSFLASKPCNLVI</sequence>
<dbReference type="SUPFAM" id="SSF51735">
    <property type="entry name" value="NAD(P)-binding Rossmann-fold domains"/>
    <property type="match status" value="1"/>
</dbReference>
<keyword evidence="2 4" id="KW-0560">Oxidoreductase</keyword>
<dbReference type="AlphaFoldDB" id="A0A1Q2SLU9"/>
<dbReference type="KEGG" id="ntt:TAO_0731"/>